<dbReference type="Proteomes" id="UP000567922">
    <property type="component" value="Unassembled WGS sequence"/>
</dbReference>
<evidence type="ECO:0000313" key="3">
    <source>
        <dbReference type="EMBL" id="MBB3035606.1"/>
    </source>
</evidence>
<keyword evidence="1" id="KW-0472">Membrane</keyword>
<dbReference type="InterPro" id="IPR005182">
    <property type="entry name" value="YdbS-like_PH"/>
</dbReference>
<feature type="transmembrane region" description="Helical" evidence="1">
    <location>
        <begin position="31"/>
        <end position="52"/>
    </location>
</feature>
<proteinExistence type="predicted"/>
<evidence type="ECO:0000256" key="1">
    <source>
        <dbReference type="SAM" id="Phobius"/>
    </source>
</evidence>
<dbReference type="PANTHER" id="PTHR37938">
    <property type="entry name" value="BLL0215 PROTEIN"/>
    <property type="match status" value="1"/>
</dbReference>
<comment type="caution">
    <text evidence="3">The sequence shown here is derived from an EMBL/GenBank/DDBJ whole genome shotgun (WGS) entry which is preliminary data.</text>
</comment>
<keyword evidence="1" id="KW-1133">Transmembrane helix</keyword>
<sequence length="185" mass="20398">MAFLGGPFRGGRSSAREELVLMQRHPHWKMLLGPAAWMIAATAIAGALIGLIEVSAPAGIRGIAILFVIFVWLITAIAKFFRPYVSWWRTVLIITDQRIAVREGLLSRRGFDIPLQRVAGVRFHCGFTDRLAKTGTLIISPVGEPPFEFAHLPAVRDAHAVLYEHVFGAGTAPKGRRFFGLLKAK</sequence>
<evidence type="ECO:0000259" key="2">
    <source>
        <dbReference type="Pfam" id="PF03703"/>
    </source>
</evidence>
<keyword evidence="4" id="KW-1185">Reference proteome</keyword>
<reference evidence="3 4" key="1">
    <citation type="submission" date="2020-08" db="EMBL/GenBank/DDBJ databases">
        <title>Sequencing the genomes of 1000 actinobacteria strains.</title>
        <authorList>
            <person name="Klenk H.-P."/>
        </authorList>
    </citation>
    <scope>NUCLEOTIDE SEQUENCE [LARGE SCALE GENOMIC DNA]</scope>
    <source>
        <strain evidence="3 4">DSM 45258</strain>
    </source>
</reference>
<organism evidence="3 4">
    <name type="scientific">Hoyosella altamirensis</name>
    <dbReference type="NCBI Taxonomy" id="616997"/>
    <lineage>
        <taxon>Bacteria</taxon>
        <taxon>Bacillati</taxon>
        <taxon>Actinomycetota</taxon>
        <taxon>Actinomycetes</taxon>
        <taxon>Mycobacteriales</taxon>
        <taxon>Hoyosellaceae</taxon>
        <taxon>Hoyosella</taxon>
    </lineage>
</organism>
<protein>
    <submittedName>
        <fullName evidence="3">Putative membrane protein YdbT with pleckstrin-like domain</fullName>
    </submittedName>
</protein>
<evidence type="ECO:0000313" key="4">
    <source>
        <dbReference type="Proteomes" id="UP000567922"/>
    </source>
</evidence>
<dbReference type="OrthoDB" id="4350422at2"/>
<dbReference type="Pfam" id="PF03703">
    <property type="entry name" value="bPH_2"/>
    <property type="match status" value="1"/>
</dbReference>
<keyword evidence="1" id="KW-0812">Transmembrane</keyword>
<dbReference type="RefSeq" id="WP_064440638.1">
    <property type="nucleotide sequence ID" value="NZ_BDDI01000009.1"/>
</dbReference>
<name>A0A839RHF7_9ACTN</name>
<dbReference type="EMBL" id="JACHWS010000001">
    <property type="protein sequence ID" value="MBB3035606.1"/>
    <property type="molecule type" value="Genomic_DNA"/>
</dbReference>
<dbReference type="PANTHER" id="PTHR37938:SF1">
    <property type="entry name" value="BLL0215 PROTEIN"/>
    <property type="match status" value="1"/>
</dbReference>
<dbReference type="AlphaFoldDB" id="A0A839RHF7"/>
<feature type="domain" description="YdbS-like PH" evidence="2">
    <location>
        <begin position="87"/>
        <end position="153"/>
    </location>
</feature>
<gene>
    <name evidence="3" type="ORF">FHU29_000040</name>
</gene>
<feature type="transmembrane region" description="Helical" evidence="1">
    <location>
        <begin position="58"/>
        <end position="81"/>
    </location>
</feature>
<accession>A0A839RHF7</accession>